<name>A0ABP0L1K3_9DINO</name>
<keyword evidence="1" id="KW-0694">RNA-binding</keyword>
<evidence type="ECO:0000313" key="4">
    <source>
        <dbReference type="Proteomes" id="UP001642464"/>
    </source>
</evidence>
<dbReference type="InterPro" id="IPR035979">
    <property type="entry name" value="RBD_domain_sf"/>
</dbReference>
<dbReference type="Gene3D" id="3.30.70.330">
    <property type="match status" value="1"/>
</dbReference>
<accession>A0ABP0L1K3</accession>
<evidence type="ECO:0000313" key="3">
    <source>
        <dbReference type="EMBL" id="CAK9032479.1"/>
    </source>
</evidence>
<feature type="domain" description="RRM" evidence="2">
    <location>
        <begin position="94"/>
        <end position="176"/>
    </location>
</feature>
<dbReference type="EMBL" id="CAXAMM010013891">
    <property type="protein sequence ID" value="CAK9032479.1"/>
    <property type="molecule type" value="Genomic_DNA"/>
</dbReference>
<comment type="caution">
    <text evidence="3">The sequence shown here is derived from an EMBL/GenBank/DDBJ whole genome shotgun (WGS) entry which is preliminary data.</text>
</comment>
<reference evidence="3 4" key="1">
    <citation type="submission" date="2024-02" db="EMBL/GenBank/DDBJ databases">
        <authorList>
            <person name="Chen Y."/>
            <person name="Shah S."/>
            <person name="Dougan E. K."/>
            <person name="Thang M."/>
            <person name="Chan C."/>
        </authorList>
    </citation>
    <scope>NUCLEOTIDE SEQUENCE [LARGE SCALE GENOMIC DNA]</scope>
</reference>
<dbReference type="InterPro" id="IPR000504">
    <property type="entry name" value="RRM_dom"/>
</dbReference>
<proteinExistence type="predicted"/>
<dbReference type="PROSITE" id="PS50102">
    <property type="entry name" value="RRM"/>
    <property type="match status" value="1"/>
</dbReference>
<dbReference type="Proteomes" id="UP001642464">
    <property type="component" value="Unassembled WGS sequence"/>
</dbReference>
<evidence type="ECO:0000259" key="2">
    <source>
        <dbReference type="PROSITE" id="PS50102"/>
    </source>
</evidence>
<protein>
    <submittedName>
        <fullName evidence="3">RRM domain-containing protein</fullName>
    </submittedName>
</protein>
<dbReference type="InterPro" id="IPR012677">
    <property type="entry name" value="Nucleotide-bd_a/b_plait_sf"/>
</dbReference>
<gene>
    <name evidence="3" type="ORF">SCF082_LOCUS20090</name>
</gene>
<organism evidence="3 4">
    <name type="scientific">Durusdinium trenchii</name>
    <dbReference type="NCBI Taxonomy" id="1381693"/>
    <lineage>
        <taxon>Eukaryota</taxon>
        <taxon>Sar</taxon>
        <taxon>Alveolata</taxon>
        <taxon>Dinophyceae</taxon>
        <taxon>Suessiales</taxon>
        <taxon>Symbiodiniaceae</taxon>
        <taxon>Durusdinium</taxon>
    </lineage>
</organism>
<evidence type="ECO:0000256" key="1">
    <source>
        <dbReference type="PROSITE-ProRule" id="PRU00176"/>
    </source>
</evidence>
<sequence>MVAMVAPPPGLEDQLDDTPLLVPLDATLEPDVSLSLEPGLPASVPLPAPAASEVPKCKWWPWVRKLEMDLLLGDFCWSDHLGLDPRSHFWKGATVMMIRNIPARCQDRELTAIIQEATSEFRLQMPRRPGNGKCKGYAFVVLRRAEDMPRLVKQFWGRDLPRRGIGIPFKIHPAKAQPMDPVPLEEWCQLSGVDLFGDGLGDAF</sequence>
<dbReference type="Pfam" id="PF00076">
    <property type="entry name" value="RRM_1"/>
    <property type="match status" value="1"/>
</dbReference>
<keyword evidence="4" id="KW-1185">Reference proteome</keyword>
<dbReference type="SUPFAM" id="SSF54928">
    <property type="entry name" value="RNA-binding domain, RBD"/>
    <property type="match status" value="1"/>
</dbReference>